<keyword evidence="5 9" id="KW-1133">Transmembrane helix</keyword>
<feature type="transmembrane region" description="Helical" evidence="9">
    <location>
        <begin position="318"/>
        <end position="338"/>
    </location>
</feature>
<feature type="transmembrane region" description="Helical" evidence="9">
    <location>
        <begin position="14"/>
        <end position="35"/>
    </location>
</feature>
<evidence type="ECO:0000256" key="5">
    <source>
        <dbReference type="ARBA" id="ARBA00022989"/>
    </source>
</evidence>
<accession>A0AAW0YWG9</accession>
<feature type="transmembrane region" description="Helical" evidence="9">
    <location>
        <begin position="347"/>
        <end position="370"/>
    </location>
</feature>
<dbReference type="InterPro" id="IPR020846">
    <property type="entry name" value="MFS_dom"/>
</dbReference>
<evidence type="ECO:0000256" key="1">
    <source>
        <dbReference type="ARBA" id="ARBA00004141"/>
    </source>
</evidence>
<dbReference type="KEGG" id="kne:92183992"/>
<proteinExistence type="inferred from homology"/>
<dbReference type="GO" id="GO:0005351">
    <property type="term" value="F:carbohydrate:proton symporter activity"/>
    <property type="evidence" value="ECO:0007669"/>
    <property type="project" value="TreeGrafter"/>
</dbReference>
<dbReference type="InterPro" id="IPR036259">
    <property type="entry name" value="MFS_trans_sf"/>
</dbReference>
<evidence type="ECO:0000256" key="8">
    <source>
        <dbReference type="RuleBase" id="RU003346"/>
    </source>
</evidence>
<sequence>MAGSNIYRELTPRLALVSFIGSLGALNFGFDIGWWGCILGAPYFNQQYGSATVTNATTGATSKTLSASEQSAGTGIGTAGIMLGIMFAPWFNEKYGRKRSFLLLAVVGIIGTVVQAASTVGRKYWVLVTGKLILNFSIGIASAVVGVYLSECSPATVRGTLLSNYNVVQNIGYLISSGCVYGVVLKMAPINWLLPICMQAVLPVVIIICSPLIPESPRWLIAQGRTEEATEVIRMLRKQGTEEYEIAVVLEVAEIKAAYEEIKILHDGVGWVELFRGANLRRTLVAIGLQCLQQAQGVSFVSNYILITMIGLGIHNPYAIIVAIYSVLLVTSLGAFYLPDRIGRRPLLLVGSASGAIWMAVFGTISAVATVPTGNLANFLVASLFLYIAFFSNTWSVMPWTVSAEISAAPLREMTLAIGAWSGFGVGLIVVFVSPYLQHAEYAGLGGKIAFVWMGFSIISGIWVFFMVPELKNRSLEELDYMFEARVPIRKFKSFDTTELLAQKKREHGTDRVASVIIDEKTDLEPTSEPVKRLEYV</sequence>
<comment type="subcellular location">
    <subcellularLocation>
        <location evidence="1">Membrane</location>
        <topology evidence="1">Multi-pass membrane protein</topology>
    </subcellularLocation>
</comment>
<comment type="catalytic activity">
    <reaction evidence="7">
        <text>myo-inositol(out) + H(+)(out) = myo-inositol(in) + H(+)(in)</text>
        <dbReference type="Rhea" id="RHEA:60364"/>
        <dbReference type="ChEBI" id="CHEBI:15378"/>
        <dbReference type="ChEBI" id="CHEBI:17268"/>
    </reaction>
</comment>
<dbReference type="PANTHER" id="PTHR48022">
    <property type="entry name" value="PLASTIDIC GLUCOSE TRANSPORTER 4"/>
    <property type="match status" value="1"/>
</dbReference>
<dbReference type="EMBL" id="JBCAWK010000014">
    <property type="protein sequence ID" value="KAK8843942.1"/>
    <property type="molecule type" value="Genomic_DNA"/>
</dbReference>
<evidence type="ECO:0000256" key="9">
    <source>
        <dbReference type="SAM" id="Phobius"/>
    </source>
</evidence>
<evidence type="ECO:0000256" key="6">
    <source>
        <dbReference type="ARBA" id="ARBA00023136"/>
    </source>
</evidence>
<feature type="transmembrane region" description="Helical" evidence="9">
    <location>
        <begin position="190"/>
        <end position="213"/>
    </location>
</feature>
<evidence type="ECO:0000256" key="7">
    <source>
        <dbReference type="ARBA" id="ARBA00049119"/>
    </source>
</evidence>
<comment type="caution">
    <text evidence="11">The sequence shown here is derived from an EMBL/GenBank/DDBJ whole genome shotgun (WGS) entry which is preliminary data.</text>
</comment>
<evidence type="ECO:0000313" key="12">
    <source>
        <dbReference type="Proteomes" id="UP001388673"/>
    </source>
</evidence>
<feature type="transmembrane region" description="Helical" evidence="9">
    <location>
        <begin position="100"/>
        <end position="118"/>
    </location>
</feature>
<name>A0AAW0YWG9_9TREE</name>
<protein>
    <recommendedName>
        <fullName evidence="10">Major facilitator superfamily (MFS) profile domain-containing protein</fullName>
    </recommendedName>
</protein>
<evidence type="ECO:0000256" key="3">
    <source>
        <dbReference type="ARBA" id="ARBA00022448"/>
    </source>
</evidence>
<organism evidence="11 12">
    <name type="scientific">Kwoniella newhampshirensis</name>
    <dbReference type="NCBI Taxonomy" id="1651941"/>
    <lineage>
        <taxon>Eukaryota</taxon>
        <taxon>Fungi</taxon>
        <taxon>Dikarya</taxon>
        <taxon>Basidiomycota</taxon>
        <taxon>Agaricomycotina</taxon>
        <taxon>Tremellomycetes</taxon>
        <taxon>Tremellales</taxon>
        <taxon>Cryptococcaceae</taxon>
        <taxon>Kwoniella</taxon>
    </lineage>
</organism>
<dbReference type="Pfam" id="PF00083">
    <property type="entry name" value="Sugar_tr"/>
    <property type="match status" value="1"/>
</dbReference>
<dbReference type="NCBIfam" id="TIGR00879">
    <property type="entry name" value="SP"/>
    <property type="match status" value="1"/>
</dbReference>
<comment type="similarity">
    <text evidence="2 8">Belongs to the major facilitator superfamily. Sugar transporter (TC 2.A.1.1) family.</text>
</comment>
<reference evidence="11 12" key="1">
    <citation type="journal article" date="2024" name="bioRxiv">
        <title>Comparative genomics of Cryptococcus and Kwoniella reveals pathogenesis evolution and contrasting karyotype dynamics via intercentromeric recombination or chromosome fusion.</title>
        <authorList>
            <person name="Coelho M.A."/>
            <person name="David-Palma M."/>
            <person name="Shea T."/>
            <person name="Bowers K."/>
            <person name="McGinley-Smith S."/>
            <person name="Mohammad A.W."/>
            <person name="Gnirke A."/>
            <person name="Yurkov A.M."/>
            <person name="Nowrousian M."/>
            <person name="Sun S."/>
            <person name="Cuomo C.A."/>
            <person name="Heitman J."/>
        </authorList>
    </citation>
    <scope>NUCLEOTIDE SEQUENCE [LARGE SCALE GENOMIC DNA]</scope>
    <source>
        <strain evidence="11 12">CBS 13917</strain>
    </source>
</reference>
<dbReference type="GO" id="GO:0016020">
    <property type="term" value="C:membrane"/>
    <property type="evidence" value="ECO:0007669"/>
    <property type="project" value="UniProtKB-SubCell"/>
</dbReference>
<keyword evidence="3 8" id="KW-0813">Transport</keyword>
<dbReference type="InterPro" id="IPR050360">
    <property type="entry name" value="MFS_Sugar_Transporters"/>
</dbReference>
<dbReference type="InterPro" id="IPR005828">
    <property type="entry name" value="MFS_sugar_transport-like"/>
</dbReference>
<keyword evidence="4 9" id="KW-0812">Transmembrane</keyword>
<feature type="transmembrane region" description="Helical" evidence="9">
    <location>
        <begin position="416"/>
        <end position="437"/>
    </location>
</feature>
<keyword evidence="12" id="KW-1185">Reference proteome</keyword>
<dbReference type="PANTHER" id="PTHR48022:SF17">
    <property type="entry name" value="HEXOSE TRANSPORTER"/>
    <property type="match status" value="1"/>
</dbReference>
<evidence type="ECO:0000256" key="4">
    <source>
        <dbReference type="ARBA" id="ARBA00022692"/>
    </source>
</evidence>
<feature type="transmembrane region" description="Helical" evidence="9">
    <location>
        <begin position="161"/>
        <end position="184"/>
    </location>
</feature>
<feature type="transmembrane region" description="Helical" evidence="9">
    <location>
        <begin position="449"/>
        <end position="468"/>
    </location>
</feature>
<feature type="transmembrane region" description="Helical" evidence="9">
    <location>
        <begin position="376"/>
        <end position="395"/>
    </location>
</feature>
<dbReference type="Proteomes" id="UP001388673">
    <property type="component" value="Unassembled WGS sequence"/>
</dbReference>
<evidence type="ECO:0000259" key="10">
    <source>
        <dbReference type="PROSITE" id="PS50850"/>
    </source>
</evidence>
<gene>
    <name evidence="11" type="ORF">IAR55_006734</name>
</gene>
<dbReference type="PRINTS" id="PR00171">
    <property type="entry name" value="SUGRTRNSPORT"/>
</dbReference>
<dbReference type="GeneID" id="92183992"/>
<evidence type="ECO:0000313" key="11">
    <source>
        <dbReference type="EMBL" id="KAK8843942.1"/>
    </source>
</evidence>
<evidence type="ECO:0000256" key="2">
    <source>
        <dbReference type="ARBA" id="ARBA00010992"/>
    </source>
</evidence>
<dbReference type="InterPro" id="IPR003663">
    <property type="entry name" value="Sugar/inositol_transpt"/>
</dbReference>
<feature type="transmembrane region" description="Helical" evidence="9">
    <location>
        <begin position="72"/>
        <end position="91"/>
    </location>
</feature>
<dbReference type="SUPFAM" id="SSF103473">
    <property type="entry name" value="MFS general substrate transporter"/>
    <property type="match status" value="1"/>
</dbReference>
<dbReference type="AlphaFoldDB" id="A0AAW0YWG9"/>
<feature type="domain" description="Major facilitator superfamily (MFS) profile" evidence="10">
    <location>
        <begin position="17"/>
        <end position="472"/>
    </location>
</feature>
<feature type="transmembrane region" description="Helical" evidence="9">
    <location>
        <begin position="124"/>
        <end position="149"/>
    </location>
</feature>
<dbReference type="Gene3D" id="1.20.1250.20">
    <property type="entry name" value="MFS general substrate transporter like domains"/>
    <property type="match status" value="1"/>
</dbReference>
<keyword evidence="6 9" id="KW-0472">Membrane</keyword>
<dbReference type="PROSITE" id="PS50850">
    <property type="entry name" value="MFS"/>
    <property type="match status" value="1"/>
</dbReference>
<dbReference type="RefSeq" id="XP_066799506.1">
    <property type="nucleotide sequence ID" value="XM_066949814.1"/>
</dbReference>